<keyword evidence="1" id="KW-0472">Membrane</keyword>
<name>A0AA36NKX1_9DINO</name>
<keyword evidence="2" id="KW-0732">Signal</keyword>
<feature type="chain" id="PRO_5041317672" description="ATP-grasp domain-containing protein" evidence="2">
    <location>
        <begin position="24"/>
        <end position="907"/>
    </location>
</feature>
<feature type="transmembrane region" description="Helical" evidence="1">
    <location>
        <begin position="844"/>
        <end position="865"/>
    </location>
</feature>
<dbReference type="EMBL" id="CAUJNA010003714">
    <property type="protein sequence ID" value="CAJ1408336.1"/>
    <property type="molecule type" value="Genomic_DNA"/>
</dbReference>
<keyword evidence="4" id="KW-1185">Reference proteome</keyword>
<dbReference type="SUPFAM" id="SSF56059">
    <property type="entry name" value="Glutathione synthetase ATP-binding domain-like"/>
    <property type="match status" value="1"/>
</dbReference>
<dbReference type="Proteomes" id="UP001178507">
    <property type="component" value="Unassembled WGS sequence"/>
</dbReference>
<evidence type="ECO:0000256" key="1">
    <source>
        <dbReference type="SAM" id="Phobius"/>
    </source>
</evidence>
<evidence type="ECO:0000256" key="2">
    <source>
        <dbReference type="SAM" id="SignalP"/>
    </source>
</evidence>
<gene>
    <name evidence="3" type="ORF">EVOR1521_LOCUS29775</name>
</gene>
<organism evidence="3 4">
    <name type="scientific">Effrenium voratum</name>
    <dbReference type="NCBI Taxonomy" id="2562239"/>
    <lineage>
        <taxon>Eukaryota</taxon>
        <taxon>Sar</taxon>
        <taxon>Alveolata</taxon>
        <taxon>Dinophyceae</taxon>
        <taxon>Suessiales</taxon>
        <taxon>Symbiodiniaceae</taxon>
        <taxon>Effrenium</taxon>
    </lineage>
</organism>
<evidence type="ECO:0000313" key="4">
    <source>
        <dbReference type="Proteomes" id="UP001178507"/>
    </source>
</evidence>
<keyword evidence="1" id="KW-1133">Transmembrane helix</keyword>
<keyword evidence="1" id="KW-0812">Transmembrane</keyword>
<reference evidence="3" key="1">
    <citation type="submission" date="2023-08" db="EMBL/GenBank/DDBJ databases">
        <authorList>
            <person name="Chen Y."/>
            <person name="Shah S."/>
            <person name="Dougan E. K."/>
            <person name="Thang M."/>
            <person name="Chan C."/>
        </authorList>
    </citation>
    <scope>NUCLEOTIDE SEQUENCE</scope>
</reference>
<evidence type="ECO:0008006" key="5">
    <source>
        <dbReference type="Google" id="ProtNLM"/>
    </source>
</evidence>
<feature type="signal peptide" evidence="2">
    <location>
        <begin position="1"/>
        <end position="23"/>
    </location>
</feature>
<sequence>MALWRRERFIILAFLCCVSPCSIQLPRSLNSLLRRRGNAANMPRFGLALALVASLAPGIKELPSQDCAAGPLPAGCAQGRLRALDWQLYLRILCNEVSRSLARDAVLQALAHFDAESANSCPEGFAVTMLALCASGASEFDDMIVRFKPDGTAHFLILAWDLQTGSAVLDHWSAMLPAKLVLQPPWPPWKYPGAFESLRQAQDLSYLAEMDDSWTCDERALEFLGCQTASQLLHLLCSSCTAQGLPCWFSADLVHHISIELKALRSSRMSRIGCGHAQLAALLALNGQSGTAPQTDPQIYRVYHDDRPILVMHSTFKRVAGDADNLFALNIPMMRLSPFPFHTGMLRSARIGVESPFDLYQDALSIVSQSLERHGIGHVILPGDASAGLPRHSALQSIFLEVLDKPLEEHLETSLEANLQRELQGPWRLVKVTPGLWQVGEEPYRFSPRADVAFRTFCQECVYISLYFYLKEAGFVLPLAPWVPCRLPWHRLFPVKRQAGLPMAADNSWLRLMQRGPPSLHRCSQSARRVSMEELEEPDLLPDFDISDGVHAEMGLYDLMRQREDSEQSGLHRFSDKIQFKTWMLEEGIPIPKIFHLSSESPEVLSVLQTIPGQQYVVKPTHLAATSYVYVMKDGKNLVSNQEVAMEEIESGLRQAWNDRHLDDWATESTRPGVIVEELVEADNRLGTPDEMKCQTFWGKLLFCEWTYVKNMSSGSEGRAHFDDANLHGNRAQAAMGHKACGIPNFASLGYIFRDGSCLDCAEPVPLSNQVWRQLVQTVEHIARGTDHIRIDIFVAGGRFLVNEANISFLKISKFPAELIEEMSKYAANTLCTFKHGFCPDCTWVPVAAASSVWLACICVMAIAVNWEDCVRHYRTWQRQHGVFTLAQGGGQADYAAEQRRLGHTPV</sequence>
<comment type="caution">
    <text evidence="3">The sequence shown here is derived from an EMBL/GenBank/DDBJ whole genome shotgun (WGS) entry which is preliminary data.</text>
</comment>
<protein>
    <recommendedName>
        <fullName evidence="5">ATP-grasp domain-containing protein</fullName>
    </recommendedName>
</protein>
<proteinExistence type="predicted"/>
<accession>A0AA36NKX1</accession>
<dbReference type="AlphaFoldDB" id="A0AA36NKX1"/>
<evidence type="ECO:0000313" key="3">
    <source>
        <dbReference type="EMBL" id="CAJ1408336.1"/>
    </source>
</evidence>